<dbReference type="GO" id="GO:0003677">
    <property type="term" value="F:DNA binding"/>
    <property type="evidence" value="ECO:0007669"/>
    <property type="project" value="InterPro"/>
</dbReference>
<organism evidence="2 3">
    <name type="scientific">Tolypothrix tenuis PCC 7101</name>
    <dbReference type="NCBI Taxonomy" id="231146"/>
    <lineage>
        <taxon>Bacteria</taxon>
        <taxon>Bacillati</taxon>
        <taxon>Cyanobacteriota</taxon>
        <taxon>Cyanophyceae</taxon>
        <taxon>Nostocales</taxon>
        <taxon>Tolypothrichaceae</taxon>
        <taxon>Tolypothrix</taxon>
    </lineage>
</organism>
<feature type="region of interest" description="Disordered" evidence="1">
    <location>
        <begin position="319"/>
        <end position="362"/>
    </location>
</feature>
<dbReference type="AlphaFoldDB" id="A0A1Z4MS71"/>
<dbReference type="KEGG" id="ttq:NIES37_02090"/>
<dbReference type="Gene3D" id="1.10.260.40">
    <property type="entry name" value="lambda repressor-like DNA-binding domains"/>
    <property type="match status" value="1"/>
</dbReference>
<accession>A0A1Z4MS71</accession>
<evidence type="ECO:0000256" key="1">
    <source>
        <dbReference type="SAM" id="MobiDB-lite"/>
    </source>
</evidence>
<name>A0A1Z4MS71_9CYAN</name>
<sequence>MTTTSVYLLTIPGNPPIEIPRDQLRSLLADIEAELHRSKVYRNALGTLQELLGSSSEQAKVLFKAVSREAIALAFQQFATHHQQVTNIVPQADVASISSNIEAEDSSNLSQSITSIKSDISEPVANTNIDNLPSQVATTDDVVNKPESKLTKKVWKKWLNYNQKPSTTQQQQQTLNEEYAITLRQIGQQFQEARELRGWSLMQLKEHSHVPIHHMDALEKGNINLLPEDVFVRGFIRVIGNTLGLNGTALAASLPKHETAASQAALPSWCQAQKATGGFGLELRPMHLYVGYTALVAGALGGLSFVSSQANSDKTLRVDVDSQPASSLPKSTQKQEANAKPGLKSGSTRVMVGPDISPPEAL</sequence>
<dbReference type="Proteomes" id="UP000218785">
    <property type="component" value="Chromosome"/>
</dbReference>
<dbReference type="EMBL" id="AP018248">
    <property type="protein sequence ID" value="BAY96279.1"/>
    <property type="molecule type" value="Genomic_DNA"/>
</dbReference>
<protein>
    <recommendedName>
        <fullName evidence="4">Helix-turn-helix domain-containing protein</fullName>
    </recommendedName>
</protein>
<dbReference type="InterPro" id="IPR050400">
    <property type="entry name" value="Bact_Cytoskel_RodZ"/>
</dbReference>
<feature type="compositionally biased region" description="Polar residues" evidence="1">
    <location>
        <begin position="323"/>
        <end position="336"/>
    </location>
</feature>
<evidence type="ECO:0008006" key="4">
    <source>
        <dbReference type="Google" id="ProtNLM"/>
    </source>
</evidence>
<dbReference type="RefSeq" id="WP_096573512.1">
    <property type="nucleotide sequence ID" value="NZ_CAWNJS010000001.1"/>
</dbReference>
<dbReference type="PANTHER" id="PTHR34475">
    <property type="match status" value="1"/>
</dbReference>
<dbReference type="Pfam" id="PF13413">
    <property type="entry name" value="HTH_25"/>
    <property type="match status" value="1"/>
</dbReference>
<evidence type="ECO:0000313" key="3">
    <source>
        <dbReference type="Proteomes" id="UP000218785"/>
    </source>
</evidence>
<keyword evidence="3" id="KW-1185">Reference proteome</keyword>
<evidence type="ECO:0000313" key="2">
    <source>
        <dbReference type="EMBL" id="BAY96279.1"/>
    </source>
</evidence>
<dbReference type="InterPro" id="IPR010982">
    <property type="entry name" value="Lambda_DNA-bd_dom_sf"/>
</dbReference>
<gene>
    <name evidence="2" type="ORF">NIES37_02090</name>
</gene>
<proteinExistence type="predicted"/>
<reference evidence="2 3" key="1">
    <citation type="submission" date="2017-06" db="EMBL/GenBank/DDBJ databases">
        <title>Genome sequencing of cyanobaciteial culture collection at National Institute for Environmental Studies (NIES).</title>
        <authorList>
            <person name="Hirose Y."/>
            <person name="Shimura Y."/>
            <person name="Fujisawa T."/>
            <person name="Nakamura Y."/>
            <person name="Kawachi M."/>
        </authorList>
    </citation>
    <scope>NUCLEOTIDE SEQUENCE [LARGE SCALE GENOMIC DNA]</scope>
    <source>
        <strain evidence="2 3">NIES-37</strain>
    </source>
</reference>
<dbReference type="PANTHER" id="PTHR34475:SF1">
    <property type="entry name" value="CYTOSKELETON PROTEIN RODZ"/>
    <property type="match status" value="1"/>
</dbReference>